<evidence type="ECO:0000259" key="6">
    <source>
        <dbReference type="Pfam" id="PF13473"/>
    </source>
</evidence>
<proteinExistence type="inferred from homology"/>
<dbReference type="AlphaFoldDB" id="A0A261TU24"/>
<feature type="domain" description="Imelysin-like" evidence="5">
    <location>
        <begin position="154"/>
        <end position="368"/>
    </location>
</feature>
<evidence type="ECO:0000256" key="4">
    <source>
        <dbReference type="SAM" id="Phobius"/>
    </source>
</evidence>
<keyword evidence="3" id="KW-0732">Signal</keyword>
<protein>
    <submittedName>
        <fullName evidence="7">Multidrug DMT transporter permease</fullName>
    </submittedName>
</protein>
<dbReference type="RefSeq" id="WP_094822801.1">
    <property type="nucleotide sequence ID" value="NZ_NEVO01000014.1"/>
</dbReference>
<keyword evidence="8" id="KW-1185">Reference proteome</keyword>
<dbReference type="InterPro" id="IPR018976">
    <property type="entry name" value="Imelysin-like"/>
</dbReference>
<evidence type="ECO:0000313" key="8">
    <source>
        <dbReference type="Proteomes" id="UP000216885"/>
    </source>
</evidence>
<sequence length="385" mass="41835">MSSSPQKKRSPLIWVAVLASAVLAVAGLATFWWASTAKRPATQVDANAIKVTIHDDVCEPNDITVPAGRTTFVITNASKRILEWEILDGVMVVEERENIAPGFSQTMKVKLQPGKFEITCGLLSNPRGTLTVTPSAASDAEAAKPSMVAYIGPLAEYRVTLLTQAAALQKALKALDAAVKAGDLDQARQAYLQAHQAYARLEPMSDLFSDLDARLNVRPEYLEKREDDNAFVGLFRLERELYRANKLDQAQPIVDRLIADADTLRERVRALNIEPPRLATGASRLMQRSADRFANDAQSLPVEVATNYLQGSIAGAKGIAQLLSPLVTKADAALQEQVDSAFTAVDSQLSAYQQKQNDSTREALTQALKHAAATLEQINAKLGLD</sequence>
<dbReference type="InterPro" id="IPR038352">
    <property type="entry name" value="Imelysin_sf"/>
</dbReference>
<dbReference type="Gene3D" id="2.60.40.420">
    <property type="entry name" value="Cupredoxins - blue copper proteins"/>
    <property type="match status" value="1"/>
</dbReference>
<accession>A0A261TU24</accession>
<dbReference type="Pfam" id="PF13473">
    <property type="entry name" value="Cupredoxin_1"/>
    <property type="match status" value="1"/>
</dbReference>
<evidence type="ECO:0000256" key="3">
    <source>
        <dbReference type="ARBA" id="ARBA00022729"/>
    </source>
</evidence>
<evidence type="ECO:0000256" key="2">
    <source>
        <dbReference type="ARBA" id="ARBA00005989"/>
    </source>
</evidence>
<dbReference type="NCBIfam" id="NF007697">
    <property type="entry name" value="PRK10378.1"/>
    <property type="match status" value="1"/>
</dbReference>
<keyword evidence="4" id="KW-0812">Transmembrane</keyword>
<dbReference type="Gene3D" id="1.20.1420.20">
    <property type="entry name" value="M75 peptidase, HXXE motif"/>
    <property type="match status" value="1"/>
</dbReference>
<dbReference type="Pfam" id="PF09375">
    <property type="entry name" value="Peptidase_M75"/>
    <property type="match status" value="1"/>
</dbReference>
<dbReference type="InterPro" id="IPR008972">
    <property type="entry name" value="Cupredoxin"/>
</dbReference>
<dbReference type="SUPFAM" id="SSF49503">
    <property type="entry name" value="Cupredoxins"/>
    <property type="match status" value="1"/>
</dbReference>
<keyword evidence="4" id="KW-0472">Membrane</keyword>
<evidence type="ECO:0000313" key="7">
    <source>
        <dbReference type="EMBL" id="OZI52925.1"/>
    </source>
</evidence>
<dbReference type="CDD" id="cd14656">
    <property type="entry name" value="Imelysin-like_EfeO"/>
    <property type="match status" value="1"/>
</dbReference>
<comment type="caution">
    <text evidence="7">The sequence shown here is derived from an EMBL/GenBank/DDBJ whole genome shotgun (WGS) entry which is preliminary data.</text>
</comment>
<gene>
    <name evidence="7" type="ORF">CAL20_19880</name>
</gene>
<dbReference type="EMBL" id="NEVQ01000020">
    <property type="protein sequence ID" value="OZI52925.1"/>
    <property type="molecule type" value="Genomic_DNA"/>
</dbReference>
<dbReference type="PANTHER" id="PTHR39192">
    <property type="entry name" value="IRON UPTAKE SYSTEM COMPONENT EFEO"/>
    <property type="match status" value="1"/>
</dbReference>
<dbReference type="InterPro" id="IPR050894">
    <property type="entry name" value="EfeM/EfeO_iron_uptake"/>
</dbReference>
<dbReference type="OrthoDB" id="7348379at2"/>
<dbReference type="PANTHER" id="PTHR39192:SF1">
    <property type="entry name" value="IRON UPTAKE SYSTEM COMPONENT EFEO"/>
    <property type="match status" value="1"/>
</dbReference>
<keyword evidence="4" id="KW-1133">Transmembrane helix</keyword>
<organism evidence="7 8">
    <name type="scientific">Bordetella genomosp. 4</name>
    <dbReference type="NCBI Taxonomy" id="463044"/>
    <lineage>
        <taxon>Bacteria</taxon>
        <taxon>Pseudomonadati</taxon>
        <taxon>Pseudomonadota</taxon>
        <taxon>Betaproteobacteria</taxon>
        <taxon>Burkholderiales</taxon>
        <taxon>Alcaligenaceae</taxon>
        <taxon>Bordetella</taxon>
    </lineage>
</organism>
<comment type="similarity">
    <text evidence="2">Belongs to the EfeM/EfeO family.</text>
</comment>
<feature type="domain" description="EfeO-type cupredoxin-like" evidence="6">
    <location>
        <begin position="26"/>
        <end position="132"/>
    </location>
</feature>
<dbReference type="InterPro" id="IPR028096">
    <property type="entry name" value="EfeO_Cupredoxin"/>
</dbReference>
<dbReference type="NCBIfam" id="NF041757">
    <property type="entry name" value="EfeO"/>
    <property type="match status" value="1"/>
</dbReference>
<feature type="transmembrane region" description="Helical" evidence="4">
    <location>
        <begin position="12"/>
        <end position="34"/>
    </location>
</feature>
<comment type="subcellular location">
    <subcellularLocation>
        <location evidence="1">Periplasm</location>
    </subcellularLocation>
</comment>
<evidence type="ECO:0000256" key="1">
    <source>
        <dbReference type="ARBA" id="ARBA00004418"/>
    </source>
</evidence>
<name>A0A261TU24_9BORD</name>
<dbReference type="InterPro" id="IPR034981">
    <property type="entry name" value="Imelysin-like_EfeO/Algp7"/>
</dbReference>
<reference evidence="7 8" key="1">
    <citation type="submission" date="2017-05" db="EMBL/GenBank/DDBJ databases">
        <title>Complete and WGS of Bordetella genogroups.</title>
        <authorList>
            <person name="Spilker T."/>
            <person name="LiPuma J."/>
        </authorList>
    </citation>
    <scope>NUCLEOTIDE SEQUENCE [LARGE SCALE GENOMIC DNA]</scope>
    <source>
        <strain evidence="7 8">AU9919</strain>
    </source>
</reference>
<dbReference type="InterPro" id="IPR053377">
    <property type="entry name" value="Iron_uptake_EfeM/EfeO"/>
</dbReference>
<evidence type="ECO:0000259" key="5">
    <source>
        <dbReference type="Pfam" id="PF09375"/>
    </source>
</evidence>
<dbReference type="Proteomes" id="UP000216885">
    <property type="component" value="Unassembled WGS sequence"/>
</dbReference>
<dbReference type="GO" id="GO:0042597">
    <property type="term" value="C:periplasmic space"/>
    <property type="evidence" value="ECO:0007669"/>
    <property type="project" value="UniProtKB-SubCell"/>
</dbReference>